<reference evidence="2" key="1">
    <citation type="submission" date="2018-09" db="EMBL/GenBank/DDBJ databases">
        <authorList>
            <person name="Zhu H."/>
        </authorList>
    </citation>
    <scope>NUCLEOTIDE SEQUENCE [LARGE SCALE GENOMIC DNA]</scope>
    <source>
        <strain evidence="2">K1R23-30</strain>
    </source>
</reference>
<sequence>MHELWENKELLKTHGEGAALASFGNAVDGHTRYLRRLAEL</sequence>
<evidence type="ECO:0000313" key="1">
    <source>
        <dbReference type="EMBL" id="RJF99777.1"/>
    </source>
</evidence>
<comment type="caution">
    <text evidence="1">The sequence shown here is derived from an EMBL/GenBank/DDBJ whole genome shotgun (WGS) entry which is preliminary data.</text>
</comment>
<keyword evidence="2" id="KW-1185">Reference proteome</keyword>
<name>A0A3A3FU83_9BURK</name>
<evidence type="ECO:0000313" key="2">
    <source>
        <dbReference type="Proteomes" id="UP000265955"/>
    </source>
</evidence>
<proteinExistence type="predicted"/>
<dbReference type="Proteomes" id="UP000265955">
    <property type="component" value="Unassembled WGS sequence"/>
</dbReference>
<gene>
    <name evidence="1" type="ORF">D3871_15550</name>
</gene>
<dbReference type="AlphaFoldDB" id="A0A3A3FU83"/>
<accession>A0A3A3FU83</accession>
<dbReference type="EMBL" id="QYUO01000001">
    <property type="protein sequence ID" value="RJF99777.1"/>
    <property type="molecule type" value="Genomic_DNA"/>
</dbReference>
<organism evidence="1 2">
    <name type="scientific">Noviherbaspirillum saxi</name>
    <dbReference type="NCBI Taxonomy" id="2320863"/>
    <lineage>
        <taxon>Bacteria</taxon>
        <taxon>Pseudomonadati</taxon>
        <taxon>Pseudomonadota</taxon>
        <taxon>Betaproteobacteria</taxon>
        <taxon>Burkholderiales</taxon>
        <taxon>Oxalobacteraceae</taxon>
        <taxon>Noviherbaspirillum</taxon>
    </lineage>
</organism>
<protein>
    <submittedName>
        <fullName evidence="1">Uncharacterized protein</fullName>
    </submittedName>
</protein>